<dbReference type="AlphaFoldDB" id="A0AAD5MI38"/>
<name>A0AAD5MI38_PARTN</name>
<keyword evidence="3" id="KW-1185">Reference proteome</keyword>
<accession>A0AAD5MI38</accession>
<evidence type="ECO:0000256" key="1">
    <source>
        <dbReference type="SAM" id="MobiDB-lite"/>
    </source>
</evidence>
<feature type="compositionally biased region" description="Gly residues" evidence="1">
    <location>
        <begin position="48"/>
        <end position="57"/>
    </location>
</feature>
<reference evidence="2" key="1">
    <citation type="submission" date="2021-06" db="EMBL/GenBank/DDBJ databases">
        <title>Parelaphostrongylus tenuis whole genome reference sequence.</title>
        <authorList>
            <person name="Garwood T.J."/>
            <person name="Larsen P.A."/>
            <person name="Fountain-Jones N.M."/>
            <person name="Garbe J.R."/>
            <person name="Macchietto M.G."/>
            <person name="Kania S.A."/>
            <person name="Gerhold R.W."/>
            <person name="Richards J.E."/>
            <person name="Wolf T.M."/>
        </authorList>
    </citation>
    <scope>NUCLEOTIDE SEQUENCE</scope>
    <source>
        <strain evidence="2">MNPRO001-30</strain>
        <tissue evidence="2">Meninges</tissue>
    </source>
</reference>
<dbReference type="EMBL" id="JAHQIW010000657">
    <property type="protein sequence ID" value="KAJ1349387.1"/>
    <property type="molecule type" value="Genomic_DNA"/>
</dbReference>
<dbReference type="Proteomes" id="UP001196413">
    <property type="component" value="Unassembled WGS sequence"/>
</dbReference>
<proteinExistence type="predicted"/>
<organism evidence="2 3">
    <name type="scientific">Parelaphostrongylus tenuis</name>
    <name type="common">Meningeal worm</name>
    <dbReference type="NCBI Taxonomy" id="148309"/>
    <lineage>
        <taxon>Eukaryota</taxon>
        <taxon>Metazoa</taxon>
        <taxon>Ecdysozoa</taxon>
        <taxon>Nematoda</taxon>
        <taxon>Chromadorea</taxon>
        <taxon>Rhabditida</taxon>
        <taxon>Rhabditina</taxon>
        <taxon>Rhabditomorpha</taxon>
        <taxon>Strongyloidea</taxon>
        <taxon>Metastrongylidae</taxon>
        <taxon>Parelaphostrongylus</taxon>
    </lineage>
</organism>
<sequence length="91" mass="10301">MPESRPYMSCLRPDDMKEKSFHDDDDEEENDKKEDDDPITLARTGSSIAGGGSGGNESEGQGQAYDNLYLRIAQLQQKEMKILREERKMSS</sequence>
<evidence type="ECO:0000313" key="2">
    <source>
        <dbReference type="EMBL" id="KAJ1349387.1"/>
    </source>
</evidence>
<evidence type="ECO:0000313" key="3">
    <source>
        <dbReference type="Proteomes" id="UP001196413"/>
    </source>
</evidence>
<gene>
    <name evidence="2" type="ORF">KIN20_004948</name>
</gene>
<comment type="caution">
    <text evidence="2">The sequence shown here is derived from an EMBL/GenBank/DDBJ whole genome shotgun (WGS) entry which is preliminary data.</text>
</comment>
<feature type="compositionally biased region" description="Basic and acidic residues" evidence="1">
    <location>
        <begin position="12"/>
        <end position="22"/>
    </location>
</feature>
<feature type="region of interest" description="Disordered" evidence="1">
    <location>
        <begin position="1"/>
        <end position="62"/>
    </location>
</feature>
<protein>
    <submittedName>
        <fullName evidence="2">Uncharacterized protein</fullName>
    </submittedName>
</protein>